<reference evidence="1 2" key="1">
    <citation type="journal article" date="2021" name="Elife">
        <title>Chloroplast acquisition without the gene transfer in kleptoplastic sea slugs, Plakobranchus ocellatus.</title>
        <authorList>
            <person name="Maeda T."/>
            <person name="Takahashi S."/>
            <person name="Yoshida T."/>
            <person name="Shimamura S."/>
            <person name="Takaki Y."/>
            <person name="Nagai Y."/>
            <person name="Toyoda A."/>
            <person name="Suzuki Y."/>
            <person name="Arimoto A."/>
            <person name="Ishii H."/>
            <person name="Satoh N."/>
            <person name="Nishiyama T."/>
            <person name="Hasebe M."/>
            <person name="Maruyama T."/>
            <person name="Minagawa J."/>
            <person name="Obokata J."/>
            <person name="Shigenobu S."/>
        </authorList>
    </citation>
    <scope>NUCLEOTIDE SEQUENCE [LARGE SCALE GENOMIC DNA]</scope>
</reference>
<sequence>MQSNGSKIPITEKTWKPKLIGDRFEHCAVQTDQLFKLFGKVKRINPDFYNRIESEEVGVLIARITEALKSMLQRVVWFGDTTVDNVSNGGYLKDATDKSFFDILDGIWKQILTTDIPKTSKYYVNIDANDGNSYASQEQMSEDFAYKLFKNMYRKADPRLKQLLIRGGVSPTIHCTSKIAENWQEFKEKKSMNFTLSNAEDGGLKDAFRNITVKARYDWDSVIQSYQDNGTKYNLPNRALLTVKSNIPVGTVNTRDLDTLDSFYDKYHEVNVMDFRLKMDVKFLQDYLAVAAY</sequence>
<evidence type="ECO:0000313" key="2">
    <source>
        <dbReference type="Proteomes" id="UP000762676"/>
    </source>
</evidence>
<protein>
    <submittedName>
        <fullName evidence="1">Conserved domain protein</fullName>
    </submittedName>
</protein>
<dbReference type="AlphaFoldDB" id="A0AAV4G4D8"/>
<accession>A0AAV4G4D8</accession>
<dbReference type="Proteomes" id="UP000762676">
    <property type="component" value="Unassembled WGS sequence"/>
</dbReference>
<evidence type="ECO:0000313" key="1">
    <source>
        <dbReference type="EMBL" id="GFR80618.1"/>
    </source>
</evidence>
<keyword evidence="2" id="KW-1185">Reference proteome</keyword>
<proteinExistence type="predicted"/>
<comment type="caution">
    <text evidence="1">The sequence shown here is derived from an EMBL/GenBank/DDBJ whole genome shotgun (WGS) entry which is preliminary data.</text>
</comment>
<dbReference type="EMBL" id="BMAT01004790">
    <property type="protein sequence ID" value="GFR80618.1"/>
    <property type="molecule type" value="Genomic_DNA"/>
</dbReference>
<organism evidence="1 2">
    <name type="scientific">Elysia marginata</name>
    <dbReference type="NCBI Taxonomy" id="1093978"/>
    <lineage>
        <taxon>Eukaryota</taxon>
        <taxon>Metazoa</taxon>
        <taxon>Spiralia</taxon>
        <taxon>Lophotrochozoa</taxon>
        <taxon>Mollusca</taxon>
        <taxon>Gastropoda</taxon>
        <taxon>Heterobranchia</taxon>
        <taxon>Euthyneura</taxon>
        <taxon>Panpulmonata</taxon>
        <taxon>Sacoglossa</taxon>
        <taxon>Placobranchoidea</taxon>
        <taxon>Plakobranchidae</taxon>
        <taxon>Elysia</taxon>
    </lineage>
</organism>
<gene>
    <name evidence="1" type="ORF">ElyMa_002319300</name>
</gene>
<name>A0AAV4G4D8_9GAST</name>